<protein>
    <recommendedName>
        <fullName evidence="5">Aminomethyltransferase</fullName>
    </recommendedName>
</protein>
<dbReference type="InterPro" id="IPR028896">
    <property type="entry name" value="GcvT/YgfZ/DmdA"/>
</dbReference>
<reference evidence="4" key="1">
    <citation type="submission" date="2018-05" db="EMBL/GenBank/DDBJ databases">
        <authorList>
            <person name="Lanie J.A."/>
            <person name="Ng W.-L."/>
            <person name="Kazmierczak K.M."/>
            <person name="Andrzejewski T.M."/>
            <person name="Davidsen T.M."/>
            <person name="Wayne K.J."/>
            <person name="Tettelin H."/>
            <person name="Glass J.I."/>
            <person name="Rusch D."/>
            <person name="Podicherti R."/>
            <person name="Tsui H.-C.T."/>
            <person name="Winkler M.E."/>
        </authorList>
    </citation>
    <scope>NUCLEOTIDE SEQUENCE</scope>
</reference>
<proteinExistence type="predicted"/>
<dbReference type="Pfam" id="PF01571">
    <property type="entry name" value="GCV_T"/>
    <property type="match status" value="1"/>
</dbReference>
<dbReference type="InterPro" id="IPR027266">
    <property type="entry name" value="TrmE/GcvT-like"/>
</dbReference>
<dbReference type="InterPro" id="IPR018959">
    <property type="entry name" value="DUF1989"/>
</dbReference>
<feature type="domain" description="GCVT N-terminal" evidence="1">
    <location>
        <begin position="413"/>
        <end position="677"/>
    </location>
</feature>
<dbReference type="InterPro" id="IPR029043">
    <property type="entry name" value="GcvT/YgfZ_C"/>
</dbReference>
<dbReference type="PANTHER" id="PTHR43757">
    <property type="entry name" value="AMINOMETHYLTRANSFERASE"/>
    <property type="match status" value="1"/>
</dbReference>
<dbReference type="EMBL" id="UINC01003452">
    <property type="protein sequence ID" value="SVA06448.1"/>
    <property type="molecule type" value="Genomic_DNA"/>
</dbReference>
<organism evidence="4">
    <name type="scientific">marine metagenome</name>
    <dbReference type="NCBI Taxonomy" id="408172"/>
    <lineage>
        <taxon>unclassified sequences</taxon>
        <taxon>metagenomes</taxon>
        <taxon>ecological metagenomes</taxon>
    </lineage>
</organism>
<gene>
    <name evidence="4" type="ORF">METZ01_LOCUS59302</name>
</gene>
<evidence type="ECO:0000259" key="3">
    <source>
        <dbReference type="Pfam" id="PF09347"/>
    </source>
</evidence>
<evidence type="ECO:0008006" key="5">
    <source>
        <dbReference type="Google" id="ProtNLM"/>
    </source>
</evidence>
<dbReference type="AlphaFoldDB" id="A0A381SSY6"/>
<evidence type="ECO:0000313" key="4">
    <source>
        <dbReference type="EMBL" id="SVA06448.1"/>
    </source>
</evidence>
<dbReference type="InterPro" id="IPR006222">
    <property type="entry name" value="GCVT_N"/>
</dbReference>
<sequence>MSSVTTTDTEPRLLLPGLADIAPGTERYRVKGGAVTALLLEPGDEIQVVDPEGCQPVEVAAFDHSGASHTGLLGVERGAPAAGIADILADGREHGRQDAQRVADALAAQDIDLGTAEAIHLFAPDSPAGETTSLTAQAPIVCVVGVPGSRMLPHEQNPPTDVIVWIHRARLPEPGREVLPDPLADQNQDIRIPKATAVTYQVAAGEFIQVIDVEGRECSDLQVFTTAGLDAGVEQALDATMTRSLMGSSYPMPGLFAKYYAADGQPLVEIVQDTVGRHDTFNTACNPRYYEEMGYPGHINCSDNFNRVLAPFGVAPRKGWEAINFFFNTNLDDNNQIFFEEPWSRPGDYVLLRALTDLVCVSSACPCDIDAANGWIPTDIHVRVYPAENTFKKATAFRMSTDAEPELTKETGFHARTSELTRNFTEYAGYWLANTYTKHGALDEYWACREKAAVIDLSPLRKYEVVGPDAELLLQTCVTRNIRKLAVGQVVYTAMCYDTGGMIDDGTVYRLGQDNFRWIGGADASGLWLRRQAEERGLHAFVRNSTDQLHNIQVQGPLSREILGEVIWTRPDQPTIEELGWFRLTVARIGDDQGIPLVVSRTGYTGELGFEVFCHPDDAPAVWDAVFEAGSPRGMVPMGLEALDLLRIEAGLIFAGSEFTDQTDPFEAGIGFTVPIKTKEDDFVGRDALVERKANPQRSLIGLELTGDEVAGNGDGVFVGRNQVGVVTSGMRSPILRKNIARARLAVEYTELGTEVEVGKMDGHQKRLPATVVGFPHYDPDKERVRS</sequence>
<dbReference type="SUPFAM" id="SSF101790">
    <property type="entry name" value="Aminomethyltransferase beta-barrel domain"/>
    <property type="match status" value="1"/>
</dbReference>
<evidence type="ECO:0000259" key="2">
    <source>
        <dbReference type="Pfam" id="PF08669"/>
    </source>
</evidence>
<dbReference type="SUPFAM" id="SSF103025">
    <property type="entry name" value="Folate-binding domain"/>
    <property type="match status" value="1"/>
</dbReference>
<dbReference type="PANTHER" id="PTHR43757:SF2">
    <property type="entry name" value="AMINOMETHYLTRANSFERASE, MITOCHONDRIAL"/>
    <property type="match status" value="1"/>
</dbReference>
<accession>A0A381SSY6</accession>
<dbReference type="Pfam" id="PF09347">
    <property type="entry name" value="DUF1989"/>
    <property type="match status" value="1"/>
</dbReference>
<evidence type="ECO:0000259" key="1">
    <source>
        <dbReference type="Pfam" id="PF01571"/>
    </source>
</evidence>
<feature type="domain" description="Aminomethyltransferase C-terminal" evidence="2">
    <location>
        <begin position="698"/>
        <end position="779"/>
    </location>
</feature>
<dbReference type="Gene3D" id="3.30.1360.120">
    <property type="entry name" value="Probable tRNA modification gtpase trme, domain 1"/>
    <property type="match status" value="1"/>
</dbReference>
<name>A0A381SSY6_9ZZZZ</name>
<dbReference type="Pfam" id="PF08669">
    <property type="entry name" value="GCV_T_C"/>
    <property type="match status" value="1"/>
</dbReference>
<dbReference type="InterPro" id="IPR013977">
    <property type="entry name" value="GcvT_C"/>
</dbReference>
<feature type="domain" description="DUF1989" evidence="3">
    <location>
        <begin position="191"/>
        <end position="359"/>
    </location>
</feature>